<comment type="caution">
    <text evidence="1">The sequence shown here is derived from an EMBL/GenBank/DDBJ whole genome shotgun (WGS) entry which is preliminary data.</text>
</comment>
<reference evidence="1 2" key="1">
    <citation type="submission" date="2024-02" db="EMBL/GenBank/DDBJ databases">
        <title>De novo assembly and annotation of 12 fungi associated with fruit tree decline syndrome in Ontario, Canada.</title>
        <authorList>
            <person name="Sulman M."/>
            <person name="Ellouze W."/>
            <person name="Ilyukhin E."/>
        </authorList>
    </citation>
    <scope>NUCLEOTIDE SEQUENCE [LARGE SCALE GENOMIC DNA]</scope>
    <source>
        <strain evidence="1 2">M169</strain>
    </source>
</reference>
<organism evidence="1 2">
    <name type="scientific">Diaporthe eres</name>
    <name type="common">Phomopsis oblonga</name>
    <dbReference type="NCBI Taxonomy" id="83184"/>
    <lineage>
        <taxon>Eukaryota</taxon>
        <taxon>Fungi</taxon>
        <taxon>Dikarya</taxon>
        <taxon>Ascomycota</taxon>
        <taxon>Pezizomycotina</taxon>
        <taxon>Sordariomycetes</taxon>
        <taxon>Sordariomycetidae</taxon>
        <taxon>Diaporthales</taxon>
        <taxon>Diaporthaceae</taxon>
        <taxon>Diaporthe</taxon>
        <taxon>Diaporthe eres species complex</taxon>
    </lineage>
</organism>
<evidence type="ECO:0000313" key="2">
    <source>
        <dbReference type="Proteomes" id="UP001430848"/>
    </source>
</evidence>
<proteinExistence type="predicted"/>
<accession>A0ABR1PGR7</accession>
<keyword evidence="2" id="KW-1185">Reference proteome</keyword>
<sequence>MGPPLTVNTQKTAEALEEKAKILELSVKRMNEFSFDEFDGSLVIEGASLKGFVFNRRVFVRKTYADTSEQIEDVVEYKKESTVIITSLIRRR</sequence>
<dbReference type="EMBL" id="JAKNSF020000010">
    <property type="protein sequence ID" value="KAK7736406.1"/>
    <property type="molecule type" value="Genomic_DNA"/>
</dbReference>
<name>A0ABR1PGR7_DIAER</name>
<gene>
    <name evidence="1" type="ORF">SLS63_003384</name>
</gene>
<protein>
    <submittedName>
        <fullName evidence="1">Uncharacterized protein</fullName>
    </submittedName>
</protein>
<dbReference type="Proteomes" id="UP001430848">
    <property type="component" value="Unassembled WGS sequence"/>
</dbReference>
<evidence type="ECO:0000313" key="1">
    <source>
        <dbReference type="EMBL" id="KAK7736406.1"/>
    </source>
</evidence>